<comment type="caution">
    <text evidence="2">The sequence shown here is derived from an EMBL/GenBank/DDBJ whole genome shotgun (WGS) entry which is preliminary data.</text>
</comment>
<evidence type="ECO:0000313" key="2">
    <source>
        <dbReference type="EMBL" id="PPK88262.1"/>
    </source>
</evidence>
<sequence length="124" mass="13656">MTRNKPLHRAHQAKWIPIGLWGIAAVILHFPGVAPAMEIPLFTAACLLVALAGYVRWRSVFGTDGQTRFKSLAGSCILLLTVFLFSDLQLFGERAVMLAGILLLLLLAAYFGWRGRPVLSEQHA</sequence>
<keyword evidence="3" id="KW-1185">Reference proteome</keyword>
<proteinExistence type="predicted"/>
<evidence type="ECO:0000256" key="1">
    <source>
        <dbReference type="SAM" id="Phobius"/>
    </source>
</evidence>
<organism evidence="2 3">
    <name type="scientific">Neolewinella xylanilytica</name>
    <dbReference type="NCBI Taxonomy" id="1514080"/>
    <lineage>
        <taxon>Bacteria</taxon>
        <taxon>Pseudomonadati</taxon>
        <taxon>Bacteroidota</taxon>
        <taxon>Saprospiria</taxon>
        <taxon>Saprospirales</taxon>
        <taxon>Lewinellaceae</taxon>
        <taxon>Neolewinella</taxon>
    </lineage>
</organism>
<keyword evidence="1" id="KW-0472">Membrane</keyword>
<reference evidence="2 3" key="1">
    <citation type="submission" date="2018-02" db="EMBL/GenBank/DDBJ databases">
        <title>Genomic Encyclopedia of Archaeal and Bacterial Type Strains, Phase II (KMG-II): from individual species to whole genera.</title>
        <authorList>
            <person name="Goeker M."/>
        </authorList>
    </citation>
    <scope>NUCLEOTIDE SEQUENCE [LARGE SCALE GENOMIC DNA]</scope>
    <source>
        <strain evidence="2 3">DSM 29526</strain>
    </source>
</reference>
<dbReference type="AlphaFoldDB" id="A0A2S6I9V9"/>
<name>A0A2S6I9V9_9BACT</name>
<keyword evidence="1" id="KW-0812">Transmembrane</keyword>
<feature type="transmembrane region" description="Helical" evidence="1">
    <location>
        <begin position="69"/>
        <end position="89"/>
    </location>
</feature>
<feature type="transmembrane region" description="Helical" evidence="1">
    <location>
        <begin position="39"/>
        <end position="57"/>
    </location>
</feature>
<accession>A0A2S6I9V9</accession>
<keyword evidence="1" id="KW-1133">Transmembrane helix</keyword>
<dbReference type="Proteomes" id="UP000237662">
    <property type="component" value="Unassembled WGS sequence"/>
</dbReference>
<dbReference type="EMBL" id="PTJC01000005">
    <property type="protein sequence ID" value="PPK88262.1"/>
    <property type="molecule type" value="Genomic_DNA"/>
</dbReference>
<protein>
    <submittedName>
        <fullName evidence="2">Uncharacterized protein</fullName>
    </submittedName>
</protein>
<feature type="transmembrane region" description="Helical" evidence="1">
    <location>
        <begin position="95"/>
        <end position="113"/>
    </location>
</feature>
<evidence type="ECO:0000313" key="3">
    <source>
        <dbReference type="Proteomes" id="UP000237662"/>
    </source>
</evidence>
<feature type="transmembrane region" description="Helical" evidence="1">
    <location>
        <begin position="12"/>
        <end position="33"/>
    </location>
</feature>
<gene>
    <name evidence="2" type="ORF">CLV84_1227</name>
</gene>